<dbReference type="InterPro" id="IPR001444">
    <property type="entry name" value="Flag_bb_rod_N"/>
</dbReference>
<dbReference type="Pfam" id="PF00460">
    <property type="entry name" value="Flg_bb_rod"/>
    <property type="match status" value="1"/>
</dbReference>
<feature type="non-terminal residue" evidence="5">
    <location>
        <position position="1"/>
    </location>
</feature>
<dbReference type="NCBIfam" id="TIGR01396">
    <property type="entry name" value="FlgB"/>
    <property type="match status" value="1"/>
</dbReference>
<dbReference type="EMBL" id="BARS01005203">
    <property type="protein sequence ID" value="GAF69746.1"/>
    <property type="molecule type" value="Genomic_DNA"/>
</dbReference>
<gene>
    <name evidence="5" type="ORF">S01H1_10188</name>
</gene>
<comment type="similarity">
    <text evidence="2">Belongs to the flagella basal body rod proteins family.</text>
</comment>
<dbReference type="InterPro" id="IPR006300">
    <property type="entry name" value="FlgB"/>
</dbReference>
<accession>X0S3C6</accession>
<evidence type="ECO:0000256" key="2">
    <source>
        <dbReference type="ARBA" id="ARBA00009677"/>
    </source>
</evidence>
<comment type="subcellular location">
    <subcellularLocation>
        <location evidence="1">Bacterial flagellum basal body</location>
    </subcellularLocation>
</comment>
<proteinExistence type="inferred from homology"/>
<evidence type="ECO:0000256" key="1">
    <source>
        <dbReference type="ARBA" id="ARBA00004117"/>
    </source>
</evidence>
<dbReference type="GO" id="GO:0071973">
    <property type="term" value="P:bacterial-type flagellum-dependent cell motility"/>
    <property type="evidence" value="ECO:0007669"/>
    <property type="project" value="InterPro"/>
</dbReference>
<protein>
    <recommendedName>
        <fullName evidence="4">Flagellar basal body rod protein N-terminal domain-containing protein</fullName>
    </recommendedName>
</protein>
<evidence type="ECO:0000256" key="3">
    <source>
        <dbReference type="ARBA" id="ARBA00023143"/>
    </source>
</evidence>
<reference evidence="5" key="1">
    <citation type="journal article" date="2014" name="Front. Microbiol.">
        <title>High frequency of phylogenetically diverse reductive dehalogenase-homologous genes in deep subseafloor sedimentary metagenomes.</title>
        <authorList>
            <person name="Kawai M."/>
            <person name="Futagami T."/>
            <person name="Toyoda A."/>
            <person name="Takaki Y."/>
            <person name="Nishi S."/>
            <person name="Hori S."/>
            <person name="Arai W."/>
            <person name="Tsubouchi T."/>
            <person name="Morono Y."/>
            <person name="Uchiyama I."/>
            <person name="Ito T."/>
            <person name="Fujiyama A."/>
            <person name="Inagaki F."/>
            <person name="Takami H."/>
        </authorList>
    </citation>
    <scope>NUCLEOTIDE SEQUENCE</scope>
    <source>
        <strain evidence="5">Expedition CK06-06</strain>
    </source>
</reference>
<dbReference type="PIRSF" id="PIRSF002889">
    <property type="entry name" value="Rod_FlgB"/>
    <property type="match status" value="1"/>
</dbReference>
<sequence length="99" mass="11285">RQKAIANNVANMNTPGYRRTDLRFEELLAKAIESNGRIDVSEIKPEFYQPKTTPLKADGNDVSLDSEVGAMVKNSLRHRAFMMLLKKKYSQFNAAIRVR</sequence>
<evidence type="ECO:0000313" key="5">
    <source>
        <dbReference type="EMBL" id="GAF69746.1"/>
    </source>
</evidence>
<dbReference type="AlphaFoldDB" id="X0S3C6"/>
<name>X0S3C6_9ZZZZ</name>
<dbReference type="GO" id="GO:0030694">
    <property type="term" value="C:bacterial-type flagellum basal body, rod"/>
    <property type="evidence" value="ECO:0007669"/>
    <property type="project" value="InterPro"/>
</dbReference>
<feature type="domain" description="Flagellar basal body rod protein N-terminal" evidence="4">
    <location>
        <begin position="1"/>
        <end position="18"/>
    </location>
</feature>
<evidence type="ECO:0000259" key="4">
    <source>
        <dbReference type="Pfam" id="PF00460"/>
    </source>
</evidence>
<organism evidence="5">
    <name type="scientific">marine sediment metagenome</name>
    <dbReference type="NCBI Taxonomy" id="412755"/>
    <lineage>
        <taxon>unclassified sequences</taxon>
        <taxon>metagenomes</taxon>
        <taxon>ecological metagenomes</taxon>
    </lineage>
</organism>
<comment type="caution">
    <text evidence="5">The sequence shown here is derived from an EMBL/GenBank/DDBJ whole genome shotgun (WGS) entry which is preliminary data.</text>
</comment>
<keyword evidence="3" id="KW-0975">Bacterial flagellum</keyword>